<name>A0A1F5KEM4_9BACT</name>
<evidence type="ECO:0000256" key="2">
    <source>
        <dbReference type="ARBA" id="ARBA00022801"/>
    </source>
</evidence>
<keyword evidence="2" id="KW-0378">Hydrolase</keyword>
<evidence type="ECO:0000256" key="3">
    <source>
        <dbReference type="SAM" id="Phobius"/>
    </source>
</evidence>
<dbReference type="InterPro" id="IPR036034">
    <property type="entry name" value="PDZ_sf"/>
</dbReference>
<evidence type="ECO:0000313" key="5">
    <source>
        <dbReference type="EMBL" id="OGE39309.1"/>
    </source>
</evidence>
<keyword evidence="3" id="KW-1133">Transmembrane helix</keyword>
<feature type="transmembrane region" description="Helical" evidence="3">
    <location>
        <begin position="12"/>
        <end position="30"/>
    </location>
</feature>
<dbReference type="GO" id="GO:0004252">
    <property type="term" value="F:serine-type endopeptidase activity"/>
    <property type="evidence" value="ECO:0007669"/>
    <property type="project" value="InterPro"/>
</dbReference>
<evidence type="ECO:0000313" key="6">
    <source>
        <dbReference type="Proteomes" id="UP000176527"/>
    </source>
</evidence>
<feature type="domain" description="PDZ" evidence="4">
    <location>
        <begin position="300"/>
        <end position="335"/>
    </location>
</feature>
<dbReference type="AlphaFoldDB" id="A0A1F5KEM4"/>
<dbReference type="InterPro" id="IPR001940">
    <property type="entry name" value="Peptidase_S1C"/>
</dbReference>
<dbReference type="SMART" id="SM00228">
    <property type="entry name" value="PDZ"/>
    <property type="match status" value="1"/>
</dbReference>
<reference evidence="5 6" key="1">
    <citation type="journal article" date="2016" name="Nat. Commun.">
        <title>Thousands of microbial genomes shed light on interconnected biogeochemical processes in an aquifer system.</title>
        <authorList>
            <person name="Anantharaman K."/>
            <person name="Brown C.T."/>
            <person name="Hug L.A."/>
            <person name="Sharon I."/>
            <person name="Castelle C.J."/>
            <person name="Probst A.J."/>
            <person name="Thomas B.C."/>
            <person name="Singh A."/>
            <person name="Wilkins M.J."/>
            <person name="Karaoz U."/>
            <person name="Brodie E.L."/>
            <person name="Williams K.H."/>
            <person name="Hubbard S.S."/>
            <person name="Banfield J.F."/>
        </authorList>
    </citation>
    <scope>NUCLEOTIDE SEQUENCE [LARGE SCALE GENOMIC DNA]</scope>
</reference>
<dbReference type="SUPFAM" id="SSF50156">
    <property type="entry name" value="PDZ domain-like"/>
    <property type="match status" value="1"/>
</dbReference>
<keyword evidence="3" id="KW-0812">Transmembrane</keyword>
<dbReference type="GO" id="GO:0006508">
    <property type="term" value="P:proteolysis"/>
    <property type="evidence" value="ECO:0007669"/>
    <property type="project" value="UniProtKB-KW"/>
</dbReference>
<dbReference type="Gene3D" id="2.30.42.10">
    <property type="match status" value="1"/>
</dbReference>
<dbReference type="InterPro" id="IPR001478">
    <property type="entry name" value="PDZ"/>
</dbReference>
<dbReference type="EMBL" id="MFDE01000002">
    <property type="protein sequence ID" value="OGE39309.1"/>
    <property type="molecule type" value="Genomic_DNA"/>
</dbReference>
<evidence type="ECO:0000259" key="4">
    <source>
        <dbReference type="PROSITE" id="PS50106"/>
    </source>
</evidence>
<keyword evidence="3" id="KW-0472">Membrane</keyword>
<organism evidence="5 6">
    <name type="scientific">Candidatus Daviesbacteria bacterium RIFCSPHIGHO2_12_FULL_37_11</name>
    <dbReference type="NCBI Taxonomy" id="1797777"/>
    <lineage>
        <taxon>Bacteria</taxon>
        <taxon>Candidatus Daviesiibacteriota</taxon>
    </lineage>
</organism>
<gene>
    <name evidence="5" type="ORF">A3F00_02520</name>
</gene>
<evidence type="ECO:0000256" key="1">
    <source>
        <dbReference type="ARBA" id="ARBA00022670"/>
    </source>
</evidence>
<dbReference type="Pfam" id="PF13180">
    <property type="entry name" value="PDZ_2"/>
    <property type="match status" value="1"/>
</dbReference>
<dbReference type="InterPro" id="IPR009003">
    <property type="entry name" value="Peptidase_S1_PA"/>
</dbReference>
<dbReference type="CDD" id="cd06779">
    <property type="entry name" value="cpPDZ_Deg_HtrA-like"/>
    <property type="match status" value="1"/>
</dbReference>
<protein>
    <recommendedName>
        <fullName evidence="4">PDZ domain-containing protein</fullName>
    </recommendedName>
</protein>
<dbReference type="PRINTS" id="PR00834">
    <property type="entry name" value="PROTEASES2C"/>
</dbReference>
<dbReference type="SUPFAM" id="SSF50494">
    <property type="entry name" value="Trypsin-like serine proteases"/>
    <property type="match status" value="1"/>
</dbReference>
<dbReference type="InterPro" id="IPR051201">
    <property type="entry name" value="Chloro_Bact_Ser_Proteases"/>
</dbReference>
<sequence length="375" mass="39728">MDDVDKKPKLQFSSILIVVALGVVAAAFLYQAKNKGLLPSGFSSPVIPPSQETRTIVQEENAVISVVDKTSSSVVAIGVNRRVVNPFDPFAIPKNEDSTIGTGFVVSDKGIIVTNKHVVSEPGGKYTVVTKDNQKYDIEKIYRDPILDLAIVQIDGSSLKQLELGDSSKIKVGQTAIAIGNALGRFTNTVTTGVISGLGRKVTAGDPFGGSLESLDNLIQTDAAINPGNSGGPLLNSAGQVIGVNVATTEGAQNIGFAIPINSVKAIVDEFVTKGTVSRPFLGIRYRFISRDVAILNEVPQGAYIQEIVADSPAEKSGLKEGDIITKINGESVDSENKVGDLIAKSKIGDILDLEIWRDGETKKLTANLEELPSE</sequence>
<dbReference type="Gene3D" id="2.40.10.120">
    <property type="match status" value="1"/>
</dbReference>
<dbReference type="Proteomes" id="UP000176527">
    <property type="component" value="Unassembled WGS sequence"/>
</dbReference>
<proteinExistence type="predicted"/>
<dbReference type="PANTHER" id="PTHR43343:SF3">
    <property type="entry name" value="PROTEASE DO-LIKE 8, CHLOROPLASTIC"/>
    <property type="match status" value="1"/>
</dbReference>
<keyword evidence="1" id="KW-0645">Protease</keyword>
<dbReference type="PANTHER" id="PTHR43343">
    <property type="entry name" value="PEPTIDASE S12"/>
    <property type="match status" value="1"/>
</dbReference>
<dbReference type="Pfam" id="PF13365">
    <property type="entry name" value="Trypsin_2"/>
    <property type="match status" value="1"/>
</dbReference>
<dbReference type="PROSITE" id="PS50106">
    <property type="entry name" value="PDZ"/>
    <property type="match status" value="1"/>
</dbReference>
<accession>A0A1F5KEM4</accession>
<comment type="caution">
    <text evidence="5">The sequence shown here is derived from an EMBL/GenBank/DDBJ whole genome shotgun (WGS) entry which is preliminary data.</text>
</comment>